<dbReference type="HAMAP" id="MF_01385">
    <property type="entry name" value="UreF"/>
    <property type="match status" value="1"/>
</dbReference>
<keyword evidence="5" id="KW-1185">Reference proteome</keyword>
<evidence type="ECO:0000256" key="3">
    <source>
        <dbReference type="HAMAP-Rule" id="MF_01385"/>
    </source>
</evidence>
<reference evidence="4 5" key="1">
    <citation type="submission" date="2019-07" db="EMBL/GenBank/DDBJ databases">
        <title>Whole genome shotgun sequence of Rhizobium naphthalenivorans NBRC 107585.</title>
        <authorList>
            <person name="Hosoyama A."/>
            <person name="Uohara A."/>
            <person name="Ohji S."/>
            <person name="Ichikawa N."/>
        </authorList>
    </citation>
    <scope>NUCLEOTIDE SEQUENCE [LARGE SCALE GENOMIC DNA]</scope>
    <source>
        <strain evidence="4 5">NBRC 107585</strain>
    </source>
</reference>
<sequence>MVTTIMTMPETVAAARHPLGLVRLMTWLSPAFPVGGFAYSGGLESAVVEGHVTGVTDLAVWIETLLHAGSLRNDVILLAEGYRACGDPVRLQETVALASALSATAERYHEATGQGDAFLAAASAWPQHVLSVLGPGTPYSVAVGAVAMANGIALGDTLAAFLQAQCGQLVSAAIRLGIIGQSHGVAILAGLEPAILQQARLTVDLGLDDLGSATVTADLLSMRHETQYSRLFQS</sequence>
<evidence type="ECO:0000256" key="2">
    <source>
        <dbReference type="ARBA" id="ARBA00023186"/>
    </source>
</evidence>
<comment type="subunit">
    <text evidence="3">UreD, UreF and UreG form a complex that acts as a GTP-hydrolysis-dependent molecular chaperone, activating the urease apoprotein by helping to assemble the nickel containing metallocenter of UreC. The UreE protein probably delivers the nickel.</text>
</comment>
<dbReference type="GO" id="GO:0016151">
    <property type="term" value="F:nickel cation binding"/>
    <property type="evidence" value="ECO:0007669"/>
    <property type="project" value="UniProtKB-UniRule"/>
</dbReference>
<dbReference type="GO" id="GO:0005737">
    <property type="term" value="C:cytoplasm"/>
    <property type="evidence" value="ECO:0007669"/>
    <property type="project" value="UniProtKB-SubCell"/>
</dbReference>
<evidence type="ECO:0000313" key="4">
    <source>
        <dbReference type="EMBL" id="GEO85589.1"/>
    </source>
</evidence>
<dbReference type="Pfam" id="PF01730">
    <property type="entry name" value="UreF"/>
    <property type="match status" value="1"/>
</dbReference>
<comment type="similarity">
    <text evidence="3">Belongs to the UreF family.</text>
</comment>
<organism evidence="4 5">
    <name type="scientific">Ciceribacter naphthalenivorans</name>
    <dbReference type="NCBI Taxonomy" id="1118451"/>
    <lineage>
        <taxon>Bacteria</taxon>
        <taxon>Pseudomonadati</taxon>
        <taxon>Pseudomonadota</taxon>
        <taxon>Alphaproteobacteria</taxon>
        <taxon>Hyphomicrobiales</taxon>
        <taxon>Rhizobiaceae</taxon>
        <taxon>Ciceribacter</taxon>
    </lineage>
</organism>
<dbReference type="PANTHER" id="PTHR33620:SF1">
    <property type="entry name" value="UREASE ACCESSORY PROTEIN F"/>
    <property type="match status" value="1"/>
</dbReference>
<evidence type="ECO:0000256" key="1">
    <source>
        <dbReference type="ARBA" id="ARBA00022988"/>
    </source>
</evidence>
<evidence type="ECO:0000313" key="5">
    <source>
        <dbReference type="Proteomes" id="UP000321717"/>
    </source>
</evidence>
<dbReference type="PIRSF" id="PIRSF009467">
    <property type="entry name" value="Ureas_acces_UreF"/>
    <property type="match status" value="1"/>
</dbReference>
<comment type="function">
    <text evidence="3">Required for maturation of urease via the functional incorporation of the urease nickel metallocenter.</text>
</comment>
<keyword evidence="1 3" id="KW-0996">Nickel insertion</keyword>
<dbReference type="InterPro" id="IPR002639">
    <property type="entry name" value="UreF"/>
</dbReference>
<name>A0A512HJG2_9HYPH</name>
<dbReference type="Gene3D" id="1.10.4190.10">
    <property type="entry name" value="Urease accessory protein UreF"/>
    <property type="match status" value="1"/>
</dbReference>
<comment type="subcellular location">
    <subcellularLocation>
        <location evidence="3">Cytoplasm</location>
    </subcellularLocation>
</comment>
<keyword evidence="2 3" id="KW-0143">Chaperone</keyword>
<dbReference type="AlphaFoldDB" id="A0A512HJG2"/>
<gene>
    <name evidence="3 4" type="primary">ureF</name>
    <name evidence="4" type="ORF">RNA01_25210</name>
</gene>
<dbReference type="InterPro" id="IPR038277">
    <property type="entry name" value="UreF_sf"/>
</dbReference>
<keyword evidence="3" id="KW-0963">Cytoplasm</keyword>
<proteinExistence type="inferred from homology"/>
<dbReference type="PANTHER" id="PTHR33620">
    <property type="entry name" value="UREASE ACCESSORY PROTEIN F"/>
    <property type="match status" value="1"/>
</dbReference>
<comment type="caution">
    <text evidence="4">The sequence shown here is derived from an EMBL/GenBank/DDBJ whole genome shotgun (WGS) entry which is preliminary data.</text>
</comment>
<dbReference type="EMBL" id="BJZP01000011">
    <property type="protein sequence ID" value="GEO85589.1"/>
    <property type="molecule type" value="Genomic_DNA"/>
</dbReference>
<dbReference type="Proteomes" id="UP000321717">
    <property type="component" value="Unassembled WGS sequence"/>
</dbReference>
<protein>
    <recommendedName>
        <fullName evidence="3">Urease accessory protein UreF</fullName>
    </recommendedName>
</protein>
<accession>A0A512HJG2</accession>